<name>A0A128A0F4_9ARCH</name>
<proteinExistence type="predicted"/>
<dbReference type="EMBL" id="LN890280">
    <property type="protein sequence ID" value="CUR50807.1"/>
    <property type="molecule type" value="Genomic_DNA"/>
</dbReference>
<organism evidence="1 2">
    <name type="scientific">Nitrosotalea devaniterrae</name>
    <dbReference type="NCBI Taxonomy" id="1078905"/>
    <lineage>
        <taxon>Archaea</taxon>
        <taxon>Nitrososphaerota</taxon>
        <taxon>Nitrososphaeria</taxon>
        <taxon>Nitrosotaleales</taxon>
        <taxon>Nitrosotaleaceae</taxon>
        <taxon>Nitrosotalea</taxon>
    </lineage>
</organism>
<evidence type="ECO:0000313" key="1">
    <source>
        <dbReference type="EMBL" id="CUR50807.1"/>
    </source>
</evidence>
<dbReference type="KEGG" id="ndv:NDEV_0042"/>
<accession>A0A128A0F4</accession>
<protein>
    <submittedName>
        <fullName evidence="1">Uncharacterized protein</fullName>
    </submittedName>
</protein>
<evidence type="ECO:0000313" key="2">
    <source>
        <dbReference type="Proteomes" id="UP000196239"/>
    </source>
</evidence>
<dbReference type="AlphaFoldDB" id="A0A128A0F4"/>
<reference evidence="2" key="1">
    <citation type="submission" date="2015-10" db="EMBL/GenBank/DDBJ databases">
        <authorList>
            <person name="Lehtovirta-Morley L.E."/>
            <person name="Vieille C."/>
        </authorList>
    </citation>
    <scope>NUCLEOTIDE SEQUENCE [LARGE SCALE GENOMIC DNA]</scope>
</reference>
<sequence length="134" mass="15692">MILEHISNFLMKAFMIRCCNLVMKKDGDVYQLIYESNLDSKLEQILIGLVKDNPSPKIESIIQKFLLYVQHSTENFWTTYYSAKTYEEKLDCYYQYSKNQCLATEVLVRDLGSLSSDDEIKENLDALVKESFTF</sequence>
<dbReference type="Proteomes" id="UP000196239">
    <property type="component" value="Chromosome 1"/>
</dbReference>
<gene>
    <name evidence="1" type="ORF">NDEV_0042</name>
</gene>
<keyword evidence="2" id="KW-1185">Reference proteome</keyword>